<organism evidence="1">
    <name type="scientific">Veillonella ratti</name>
    <dbReference type="NCBI Taxonomy" id="103892"/>
    <lineage>
        <taxon>Bacteria</taxon>
        <taxon>Bacillati</taxon>
        <taxon>Bacillota</taxon>
        <taxon>Negativicutes</taxon>
        <taxon>Veillonellales</taxon>
        <taxon>Veillonellaceae</taxon>
        <taxon>Veillonella</taxon>
    </lineage>
</organism>
<accession>A0A6N3F5H8</accession>
<proteinExistence type="predicted"/>
<dbReference type="EMBL" id="CACRUX010000097">
    <property type="protein sequence ID" value="VYU47241.1"/>
    <property type="molecule type" value="Genomic_DNA"/>
</dbReference>
<evidence type="ECO:0000313" key="1">
    <source>
        <dbReference type="EMBL" id="VYU47241.1"/>
    </source>
</evidence>
<dbReference type="AlphaFoldDB" id="A0A6N3F5H8"/>
<gene>
    <name evidence="1" type="ORF">VRLFYP33_02169</name>
</gene>
<protein>
    <submittedName>
        <fullName evidence="1">Uncharacterized protein</fullName>
    </submittedName>
</protein>
<reference evidence="1" key="1">
    <citation type="submission" date="2019-11" db="EMBL/GenBank/DDBJ databases">
        <authorList>
            <person name="Feng L."/>
        </authorList>
    </citation>
    <scope>NUCLEOTIDE SEQUENCE</scope>
    <source>
        <strain evidence="1">VrattiLFYP33</strain>
    </source>
</reference>
<sequence length="29" mass="3517">MKKKQRDMLTLLVLGRLLYVAQMKLERQL</sequence>
<name>A0A6N3F5H8_9FIRM</name>